<feature type="domain" description="LysM" evidence="4">
    <location>
        <begin position="429"/>
        <end position="473"/>
    </location>
</feature>
<dbReference type="InterPro" id="IPR036779">
    <property type="entry name" value="LysM_dom_sf"/>
</dbReference>
<dbReference type="InterPro" id="IPR018392">
    <property type="entry name" value="LysM"/>
</dbReference>
<dbReference type="PROSITE" id="PS51257">
    <property type="entry name" value="PROKAR_LIPOPROTEIN"/>
    <property type="match status" value="1"/>
</dbReference>
<dbReference type="GO" id="GO:0000270">
    <property type="term" value="P:peptidoglycan metabolic process"/>
    <property type="evidence" value="ECO:0007669"/>
    <property type="project" value="InterPro"/>
</dbReference>
<sequence>MTHFLKSAALLFCLVLVGCASTTPSGQPDTYTLATTPGAPGVRSDNNPPGLRNPVYPSGGLRALPSLTLSSLPVHALTPPANMWDRIRLGFAMPELDNDLVRDREQWYATRPDYVQRMTDRGGKYLFYIVEELERRGMPTELALLPFIESAFNPQAVSSARAAGMWQFMPATGKYFELKQNMFRDERRDVLASTRAALDYLQRLYGMFGDWHLALAAYNWGEGSVSRAIAKNKKLGLGTSYLDLKMPMETQFYVPKLQAVKNIVADPDKFNTRLPAIGNHPYFQTVEIRRDIDVALAAKLAEVPLSDFRALNPSASKPVLLAAGTPTILLPWDNAEVFQANLEAYGGSGLASWTAWIAPTTLKPADAASRFNMSENELREVNNIKGRMLIRAGSTLLVRRDSSVLNDVSNHVADNGQLSLAPEVVLRKTSVKAGKKDSVASLAKRYGLNVAEVARWNNVNASAVFKAGQKVVVYLPARASRAVRAAPSSKAAHSSQSSNTKKAAKVPARKKTVVAPKKTAPAKKK</sequence>
<dbReference type="RefSeq" id="WP_078363381.1">
    <property type="nucleotide sequence ID" value="NZ_MTJN01000002.1"/>
</dbReference>
<evidence type="ECO:0000313" key="5">
    <source>
        <dbReference type="EMBL" id="OOV05600.1"/>
    </source>
</evidence>
<feature type="compositionally biased region" description="Polar residues" evidence="2">
    <location>
        <begin position="25"/>
        <end position="35"/>
    </location>
</feature>
<evidence type="ECO:0000313" key="6">
    <source>
        <dbReference type="Proteomes" id="UP000190750"/>
    </source>
</evidence>
<dbReference type="GO" id="GO:0008933">
    <property type="term" value="F:peptidoglycan lytic transglycosylase activity"/>
    <property type="evidence" value="ECO:0007669"/>
    <property type="project" value="InterPro"/>
</dbReference>
<dbReference type="SUPFAM" id="SSF53955">
    <property type="entry name" value="Lysozyme-like"/>
    <property type="match status" value="1"/>
</dbReference>
<feature type="compositionally biased region" description="Low complexity" evidence="2">
    <location>
        <begin position="484"/>
        <end position="501"/>
    </location>
</feature>
<feature type="region of interest" description="Disordered" evidence="2">
    <location>
        <begin position="484"/>
        <end position="525"/>
    </location>
</feature>
<dbReference type="PROSITE" id="PS00922">
    <property type="entry name" value="TRANSGLYCOSYLASE"/>
    <property type="match status" value="1"/>
</dbReference>
<dbReference type="PROSITE" id="PS51782">
    <property type="entry name" value="LYSM"/>
    <property type="match status" value="1"/>
</dbReference>
<organism evidence="5 6">
    <name type="scientific">Rhodoferax fermentans</name>
    <dbReference type="NCBI Taxonomy" id="28066"/>
    <lineage>
        <taxon>Bacteria</taxon>
        <taxon>Pseudomonadati</taxon>
        <taxon>Pseudomonadota</taxon>
        <taxon>Betaproteobacteria</taxon>
        <taxon>Burkholderiales</taxon>
        <taxon>Comamonadaceae</taxon>
        <taxon>Rhodoferax</taxon>
    </lineage>
</organism>
<dbReference type="STRING" id="28066.RF819_01740"/>
<dbReference type="SUPFAM" id="SSF54106">
    <property type="entry name" value="LysM domain"/>
    <property type="match status" value="1"/>
</dbReference>
<dbReference type="PANTHER" id="PTHR37423">
    <property type="entry name" value="SOLUBLE LYTIC MUREIN TRANSGLYCOSYLASE-RELATED"/>
    <property type="match status" value="1"/>
</dbReference>
<dbReference type="Gene3D" id="1.10.530.10">
    <property type="match status" value="1"/>
</dbReference>
<dbReference type="Proteomes" id="UP000190750">
    <property type="component" value="Unassembled WGS sequence"/>
</dbReference>
<comment type="similarity">
    <text evidence="1">Belongs to the transglycosylase Slt family.</text>
</comment>
<dbReference type="PANTHER" id="PTHR37423:SF2">
    <property type="entry name" value="MEMBRANE-BOUND LYTIC MUREIN TRANSGLYCOSYLASE C"/>
    <property type="match status" value="1"/>
</dbReference>
<dbReference type="Pfam" id="PF01464">
    <property type="entry name" value="SLT"/>
    <property type="match status" value="1"/>
</dbReference>
<proteinExistence type="inferred from homology"/>
<dbReference type="CDD" id="cd00118">
    <property type="entry name" value="LysM"/>
    <property type="match status" value="1"/>
</dbReference>
<dbReference type="AlphaFoldDB" id="A0A1T1AN94"/>
<dbReference type="Pfam" id="PF01476">
    <property type="entry name" value="LysM"/>
    <property type="match status" value="2"/>
</dbReference>
<feature type="region of interest" description="Disordered" evidence="2">
    <location>
        <begin position="25"/>
        <end position="53"/>
    </location>
</feature>
<evidence type="ECO:0000256" key="1">
    <source>
        <dbReference type="ARBA" id="ARBA00007734"/>
    </source>
</evidence>
<dbReference type="CDD" id="cd16894">
    <property type="entry name" value="MltD-like"/>
    <property type="match status" value="1"/>
</dbReference>
<feature type="signal peptide" evidence="3">
    <location>
        <begin position="1"/>
        <end position="22"/>
    </location>
</feature>
<feature type="chain" id="PRO_5012006792" evidence="3">
    <location>
        <begin position="23"/>
        <end position="525"/>
    </location>
</feature>
<accession>A0A1T1AN94</accession>
<keyword evidence="3" id="KW-0732">Signal</keyword>
<gene>
    <name evidence="5" type="ORF">RF819_01740</name>
</gene>
<dbReference type="InterPro" id="IPR023346">
    <property type="entry name" value="Lysozyme-like_dom_sf"/>
</dbReference>
<dbReference type="InterPro" id="IPR008258">
    <property type="entry name" value="Transglycosylase_SLT_dom_1"/>
</dbReference>
<evidence type="ECO:0000259" key="4">
    <source>
        <dbReference type="PROSITE" id="PS51782"/>
    </source>
</evidence>
<dbReference type="InterPro" id="IPR000189">
    <property type="entry name" value="Transglyc_AS"/>
</dbReference>
<reference evidence="5 6" key="1">
    <citation type="submission" date="2017-01" db="EMBL/GenBank/DDBJ databases">
        <title>Genome sequencing of Rhodoferax fermentans JCM 7819.</title>
        <authorList>
            <person name="Kim Y.J."/>
            <person name="Farh M.E.-A."/>
            <person name="Yang D.-C."/>
        </authorList>
    </citation>
    <scope>NUCLEOTIDE SEQUENCE [LARGE SCALE GENOMIC DNA]</scope>
    <source>
        <strain evidence="5 6">JCM 7819</strain>
    </source>
</reference>
<comment type="caution">
    <text evidence="5">The sequence shown here is derived from an EMBL/GenBank/DDBJ whole genome shotgun (WGS) entry which is preliminary data.</text>
</comment>
<dbReference type="OrthoDB" id="9815002at2"/>
<dbReference type="GO" id="GO:0016020">
    <property type="term" value="C:membrane"/>
    <property type="evidence" value="ECO:0007669"/>
    <property type="project" value="InterPro"/>
</dbReference>
<feature type="compositionally biased region" description="Basic residues" evidence="2">
    <location>
        <begin position="502"/>
        <end position="512"/>
    </location>
</feature>
<name>A0A1T1AN94_RHOFE</name>
<dbReference type="Gene3D" id="3.10.350.10">
    <property type="entry name" value="LysM domain"/>
    <property type="match status" value="1"/>
</dbReference>
<keyword evidence="6" id="KW-1185">Reference proteome</keyword>
<dbReference type="EMBL" id="MTJN01000002">
    <property type="protein sequence ID" value="OOV05600.1"/>
    <property type="molecule type" value="Genomic_DNA"/>
</dbReference>
<protein>
    <submittedName>
        <fullName evidence="5">Lytic transglycosylase</fullName>
    </submittedName>
</protein>
<evidence type="ECO:0000256" key="3">
    <source>
        <dbReference type="SAM" id="SignalP"/>
    </source>
</evidence>
<evidence type="ECO:0000256" key="2">
    <source>
        <dbReference type="SAM" id="MobiDB-lite"/>
    </source>
</evidence>